<proteinExistence type="predicted"/>
<evidence type="ECO:0000313" key="3">
    <source>
        <dbReference type="Proteomes" id="UP000229674"/>
    </source>
</evidence>
<evidence type="ECO:0000256" key="1">
    <source>
        <dbReference type="SAM" id="Phobius"/>
    </source>
</evidence>
<keyword evidence="1" id="KW-0472">Membrane</keyword>
<dbReference type="EMBL" id="PFQX01000051">
    <property type="protein sequence ID" value="PJC65314.1"/>
    <property type="molecule type" value="Genomic_DNA"/>
</dbReference>
<reference evidence="3" key="1">
    <citation type="submission" date="2017-09" db="EMBL/GenBank/DDBJ databases">
        <title>Depth-based differentiation of microbial function through sediment-hosted aquifers and enrichment of novel symbionts in the deep terrestrial subsurface.</title>
        <authorList>
            <person name="Probst A.J."/>
            <person name="Ladd B."/>
            <person name="Jarett J.K."/>
            <person name="Geller-Mcgrath D.E."/>
            <person name="Sieber C.M.K."/>
            <person name="Emerson J.B."/>
            <person name="Anantharaman K."/>
            <person name="Thomas B.C."/>
            <person name="Malmstrom R."/>
            <person name="Stieglmeier M."/>
            <person name="Klingl A."/>
            <person name="Woyke T."/>
            <person name="Ryan C.M."/>
            <person name="Banfield J.F."/>
        </authorList>
    </citation>
    <scope>NUCLEOTIDE SEQUENCE [LARGE SCALE GENOMIC DNA]</scope>
</reference>
<evidence type="ECO:0000313" key="2">
    <source>
        <dbReference type="EMBL" id="PJC65314.1"/>
    </source>
</evidence>
<feature type="non-terminal residue" evidence="2">
    <location>
        <position position="70"/>
    </location>
</feature>
<organism evidence="2 3">
    <name type="scientific">Candidatus Colwellbacteria bacterium CG_4_9_14_0_2_um_filter_50_12</name>
    <dbReference type="NCBI Taxonomy" id="1974538"/>
    <lineage>
        <taxon>Bacteria</taxon>
        <taxon>Candidatus Colwelliibacteriota</taxon>
    </lineage>
</organism>
<gene>
    <name evidence="2" type="ORF">CO020_01365</name>
</gene>
<dbReference type="Proteomes" id="UP000229674">
    <property type="component" value="Unassembled WGS sequence"/>
</dbReference>
<dbReference type="AlphaFoldDB" id="A0A2M8G0Z6"/>
<keyword evidence="1" id="KW-1133">Transmembrane helix</keyword>
<name>A0A2M8G0Z6_9BACT</name>
<keyword evidence="1" id="KW-0812">Transmembrane</keyword>
<accession>A0A2M8G0Z6</accession>
<feature type="transmembrane region" description="Helical" evidence="1">
    <location>
        <begin position="21"/>
        <end position="40"/>
    </location>
</feature>
<comment type="caution">
    <text evidence="2">The sequence shown here is derived from an EMBL/GenBank/DDBJ whole genome shotgun (WGS) entry which is preliminary data.</text>
</comment>
<protein>
    <submittedName>
        <fullName evidence="2">Uncharacterized protein</fullName>
    </submittedName>
</protein>
<sequence length="70" mass="8161">MRRFGIVKFFDKLEDKVRGWLSHYPILYGIIGGVGTVLAWRGVWHTADFISARYIHNGVVLGTIDYPFFW</sequence>